<organism evidence="10 11">
    <name type="scientific">Dinothrombium tinctorium</name>
    <dbReference type="NCBI Taxonomy" id="1965070"/>
    <lineage>
        <taxon>Eukaryota</taxon>
        <taxon>Metazoa</taxon>
        <taxon>Ecdysozoa</taxon>
        <taxon>Arthropoda</taxon>
        <taxon>Chelicerata</taxon>
        <taxon>Arachnida</taxon>
        <taxon>Acari</taxon>
        <taxon>Acariformes</taxon>
        <taxon>Trombidiformes</taxon>
        <taxon>Prostigmata</taxon>
        <taxon>Anystina</taxon>
        <taxon>Parasitengona</taxon>
        <taxon>Trombidioidea</taxon>
        <taxon>Trombidiidae</taxon>
        <taxon>Dinothrombium</taxon>
    </lineage>
</organism>
<sequence length="163" mass="17626">MSYSFSLYFLLTIAVIHVLCDESSVKKQLFNDCDEIQSCEKCVNANDCVYIRCNDQLKGKCLNKTIANHMCNVSTIVINTTDHCSNASASTTAATTINSTISTTHSSVTSSPIAPTRDGTGTGRGFNAPSFIGGIVLAFGLMAVLIVAFKFYQAKTEMNYHTL</sequence>
<comment type="caution">
    <text evidence="10">The sequence shown here is derived from an EMBL/GenBank/DDBJ whole genome shotgun (WGS) entry which is preliminary data.</text>
</comment>
<evidence type="ECO:0000256" key="1">
    <source>
        <dbReference type="ARBA" id="ARBA00004479"/>
    </source>
</evidence>
<evidence type="ECO:0000256" key="2">
    <source>
        <dbReference type="ARBA" id="ARBA00005341"/>
    </source>
</evidence>
<dbReference type="EMBL" id="NCKU01001954">
    <property type="protein sequence ID" value="RWS10816.1"/>
    <property type="molecule type" value="Genomic_DNA"/>
</dbReference>
<keyword evidence="6 8" id="KW-0472">Membrane</keyword>
<evidence type="ECO:0000256" key="5">
    <source>
        <dbReference type="ARBA" id="ARBA00022989"/>
    </source>
</evidence>
<evidence type="ECO:0000256" key="6">
    <source>
        <dbReference type="ARBA" id="ARBA00023136"/>
    </source>
</evidence>
<evidence type="ECO:0000256" key="3">
    <source>
        <dbReference type="ARBA" id="ARBA00022692"/>
    </source>
</evidence>
<feature type="chain" id="PRO_5019097560" evidence="9">
    <location>
        <begin position="21"/>
        <end position="163"/>
    </location>
</feature>
<dbReference type="PANTHER" id="PTHR11337:SF8">
    <property type="entry name" value="VISGUN, ISOFORM E"/>
    <property type="match status" value="1"/>
</dbReference>
<dbReference type="PANTHER" id="PTHR11337">
    <property type="entry name" value="MUCIN/PORIMIN"/>
    <property type="match status" value="1"/>
</dbReference>
<gene>
    <name evidence="10" type="ORF">B4U79_02615</name>
</gene>
<keyword evidence="5 8" id="KW-1133">Transmembrane helix</keyword>
<protein>
    <submittedName>
        <fullName evidence="10">Sialomucin core protein 24-like protein</fullName>
    </submittedName>
</protein>
<evidence type="ECO:0000256" key="9">
    <source>
        <dbReference type="SAM" id="SignalP"/>
    </source>
</evidence>
<dbReference type="AlphaFoldDB" id="A0A443R6C7"/>
<comment type="subcellular location">
    <subcellularLocation>
        <location evidence="1">Membrane</location>
        <topology evidence="1">Single-pass type I membrane protein</topology>
    </subcellularLocation>
</comment>
<evidence type="ECO:0000256" key="4">
    <source>
        <dbReference type="ARBA" id="ARBA00022729"/>
    </source>
</evidence>
<reference evidence="10 11" key="1">
    <citation type="journal article" date="2018" name="Gigascience">
        <title>Genomes of trombidid mites reveal novel predicted allergens and laterally-transferred genes associated with secondary metabolism.</title>
        <authorList>
            <person name="Dong X."/>
            <person name="Chaisiri K."/>
            <person name="Xia D."/>
            <person name="Armstrong S.D."/>
            <person name="Fang Y."/>
            <person name="Donnelly M.J."/>
            <person name="Kadowaki T."/>
            <person name="McGarry J.W."/>
            <person name="Darby A.C."/>
            <person name="Makepeace B.L."/>
        </authorList>
    </citation>
    <scope>NUCLEOTIDE SEQUENCE [LARGE SCALE GENOMIC DNA]</scope>
    <source>
        <strain evidence="10">UoL-WK</strain>
    </source>
</reference>
<dbReference type="OrthoDB" id="6160056at2759"/>
<keyword evidence="3 8" id="KW-0812">Transmembrane</keyword>
<proteinExistence type="inferred from homology"/>
<evidence type="ECO:0000313" key="11">
    <source>
        <dbReference type="Proteomes" id="UP000285301"/>
    </source>
</evidence>
<dbReference type="Pfam" id="PF05283">
    <property type="entry name" value="MGC-24"/>
    <property type="match status" value="1"/>
</dbReference>
<name>A0A443R6C7_9ACAR</name>
<evidence type="ECO:0000256" key="7">
    <source>
        <dbReference type="ARBA" id="ARBA00023180"/>
    </source>
</evidence>
<keyword evidence="4 9" id="KW-0732">Signal</keyword>
<evidence type="ECO:0000313" key="10">
    <source>
        <dbReference type="EMBL" id="RWS10816.1"/>
    </source>
</evidence>
<comment type="similarity">
    <text evidence="2">Belongs to the CD164 family.</text>
</comment>
<keyword evidence="7" id="KW-0325">Glycoprotein</keyword>
<feature type="signal peptide" evidence="9">
    <location>
        <begin position="1"/>
        <end position="20"/>
    </location>
</feature>
<keyword evidence="11" id="KW-1185">Reference proteome</keyword>
<evidence type="ECO:0000256" key="8">
    <source>
        <dbReference type="SAM" id="Phobius"/>
    </source>
</evidence>
<dbReference type="InterPro" id="IPR007947">
    <property type="entry name" value="CD164_MGC24"/>
</dbReference>
<dbReference type="Proteomes" id="UP000285301">
    <property type="component" value="Unassembled WGS sequence"/>
</dbReference>
<feature type="transmembrane region" description="Helical" evidence="8">
    <location>
        <begin position="131"/>
        <end position="152"/>
    </location>
</feature>
<dbReference type="GO" id="GO:0016020">
    <property type="term" value="C:membrane"/>
    <property type="evidence" value="ECO:0007669"/>
    <property type="project" value="UniProtKB-SubCell"/>
</dbReference>
<dbReference type="GO" id="GO:0031410">
    <property type="term" value="C:cytoplasmic vesicle"/>
    <property type="evidence" value="ECO:0007669"/>
    <property type="project" value="TreeGrafter"/>
</dbReference>
<accession>A0A443R6C7</accession>
<dbReference type="STRING" id="1965070.A0A443R6C7"/>